<evidence type="ECO:0000256" key="2">
    <source>
        <dbReference type="ARBA" id="ARBA00009863"/>
    </source>
</evidence>
<keyword evidence="11" id="KW-1185">Reference proteome</keyword>
<dbReference type="PANTHER" id="PTHR12810:SF0">
    <property type="entry name" value="SMALL RIBOSOMAL SUBUNIT PROTEIN MS29"/>
    <property type="match status" value="1"/>
</dbReference>
<evidence type="ECO:0000256" key="3">
    <source>
        <dbReference type="ARBA" id="ARBA00022946"/>
    </source>
</evidence>
<evidence type="ECO:0000256" key="6">
    <source>
        <dbReference type="ARBA" id="ARBA00023274"/>
    </source>
</evidence>
<reference evidence="9" key="1">
    <citation type="submission" date="2013-07" db="EMBL/GenBank/DDBJ databases">
        <title>The Genome Sequence of Cryptococcus bestiolae CBS10118.</title>
        <authorList>
            <consortium name="The Broad Institute Genome Sequencing Platform"/>
            <person name="Cuomo C."/>
            <person name="Litvintseva A."/>
            <person name="Chen Y."/>
            <person name="Heitman J."/>
            <person name="Sun S."/>
            <person name="Springer D."/>
            <person name="Dromer F."/>
            <person name="Young S.K."/>
            <person name="Zeng Q."/>
            <person name="Gargeya S."/>
            <person name="Fitzgerald M."/>
            <person name="Abouelleil A."/>
            <person name="Alvarado L."/>
            <person name="Berlin A.M."/>
            <person name="Chapman S.B."/>
            <person name="Dewar J."/>
            <person name="Goldberg J."/>
            <person name="Griggs A."/>
            <person name="Gujja S."/>
            <person name="Hansen M."/>
            <person name="Howarth C."/>
            <person name="Imamovic A."/>
            <person name="Larimer J."/>
            <person name="McCowan C."/>
            <person name="Murphy C."/>
            <person name="Pearson M."/>
            <person name="Priest M."/>
            <person name="Roberts A."/>
            <person name="Saif S."/>
            <person name="Shea T."/>
            <person name="Sykes S."/>
            <person name="Wortman J."/>
            <person name="Nusbaum C."/>
            <person name="Birren B."/>
        </authorList>
    </citation>
    <scope>NUCLEOTIDE SEQUENCE [LARGE SCALE GENOMIC DNA]</scope>
    <source>
        <strain evidence="9">CBS 10118</strain>
    </source>
</reference>
<dbReference type="EMBL" id="CP144542">
    <property type="protein sequence ID" value="WVW81266.1"/>
    <property type="molecule type" value="Genomic_DNA"/>
</dbReference>
<dbReference type="GO" id="GO:0032543">
    <property type="term" value="P:mitochondrial translation"/>
    <property type="evidence" value="ECO:0007669"/>
    <property type="project" value="InterPro"/>
</dbReference>
<evidence type="ECO:0000256" key="7">
    <source>
        <dbReference type="ARBA" id="ARBA00035140"/>
    </source>
</evidence>
<sequence length="442" mass="47602">MRPIIRFSSTPLSRGISTSAPVLAVAKPKKAAAGSKGGKQGFNQKKKDAASGGSGGSGQATIALKFSMSGQPPDLSDLKRLQPSNYKSENVGKPATFNKQSFDKLKSFGLSKKVERELSSNGGPASVIRQLTIDISKQLDGDKGKSSKDARYVLTGERGSGKSMLLLQSVACALESGWIVLFNPKATEWTNSSSHYIYDSQTQTFNQWQASQQLLSTLLSNNKDKLDAIKLSSNANLPQGKTVEKGAKLSELVSAGSKDDRIATQALDAVMGVLEKQTQYPVLWAIDEAQTLFTTSKYRTPDYTPIEPYHLSAPRLALDFVSGRRSFAKGSILTSLSLSDPTNLPSPSLIQGLSLKSTQPITPYTKLDPYHLSHASSNLKKLEVPYKMSNVEVSGLYELLFKKGLTAENQSDGLFMELKSGSAGNPGEVKRGLSRLRGSLTA</sequence>
<feature type="compositionally biased region" description="Low complexity" evidence="8">
    <location>
        <begin position="19"/>
        <end position="34"/>
    </location>
</feature>
<organism evidence="9">
    <name type="scientific">Kwoniella bestiolae CBS 10118</name>
    <dbReference type="NCBI Taxonomy" id="1296100"/>
    <lineage>
        <taxon>Eukaryota</taxon>
        <taxon>Fungi</taxon>
        <taxon>Dikarya</taxon>
        <taxon>Basidiomycota</taxon>
        <taxon>Agaricomycotina</taxon>
        <taxon>Tremellomycetes</taxon>
        <taxon>Tremellales</taxon>
        <taxon>Cryptococcaceae</taxon>
        <taxon>Kwoniella</taxon>
    </lineage>
</organism>
<comment type="similarity">
    <text evidence="2">Belongs to the mitochondrion-specific ribosomal protein mS29 family.</text>
</comment>
<gene>
    <name evidence="9" type="ORF">I302_01956</name>
    <name evidence="10" type="ORF">I302_103257</name>
</gene>
<evidence type="ECO:0000256" key="5">
    <source>
        <dbReference type="ARBA" id="ARBA00023128"/>
    </source>
</evidence>
<dbReference type="PIRSF" id="PIRSF036996">
    <property type="entry name" value="RSM23"/>
    <property type="match status" value="1"/>
</dbReference>
<dbReference type="EMBL" id="KI894019">
    <property type="protein sequence ID" value="OCF27121.1"/>
    <property type="molecule type" value="Genomic_DNA"/>
</dbReference>
<dbReference type="GeneID" id="30206355"/>
<dbReference type="GO" id="GO:0005763">
    <property type="term" value="C:mitochondrial small ribosomal subunit"/>
    <property type="evidence" value="ECO:0007669"/>
    <property type="project" value="InterPro"/>
</dbReference>
<dbReference type="PANTHER" id="PTHR12810">
    <property type="entry name" value="MITOCHONDRIAL 28S RIBOSOMAL PROTEIN S29"/>
    <property type="match status" value="1"/>
</dbReference>
<proteinExistence type="inferred from homology"/>
<dbReference type="OrthoDB" id="274828at2759"/>
<dbReference type="AlphaFoldDB" id="A0A1B9G7Z8"/>
<dbReference type="VEuPathDB" id="FungiDB:I302_01956"/>
<dbReference type="InterPro" id="IPR019368">
    <property type="entry name" value="Ribosomal_mS29"/>
</dbReference>
<feature type="region of interest" description="Disordered" evidence="8">
    <location>
        <begin position="1"/>
        <end position="95"/>
    </location>
</feature>
<keyword evidence="5" id="KW-0496">Mitochondrion</keyword>
<evidence type="ECO:0000256" key="1">
    <source>
        <dbReference type="ARBA" id="ARBA00004173"/>
    </source>
</evidence>
<dbReference type="Gene3D" id="3.40.50.300">
    <property type="entry name" value="P-loop containing nucleotide triphosphate hydrolases"/>
    <property type="match status" value="1"/>
</dbReference>
<name>A0A1B9G7Z8_9TREE</name>
<feature type="region of interest" description="Disordered" evidence="8">
    <location>
        <begin position="419"/>
        <end position="442"/>
    </location>
</feature>
<protein>
    <recommendedName>
        <fullName evidence="7">Small ribosomal subunit protein mS29</fullName>
    </recommendedName>
</protein>
<dbReference type="InterPro" id="IPR017082">
    <property type="entry name" value="Ribosomal_mS29_fun"/>
</dbReference>
<reference evidence="9" key="3">
    <citation type="submission" date="2014-01" db="EMBL/GenBank/DDBJ databases">
        <title>Evolution of pathogenesis and genome organization in the Tremellales.</title>
        <authorList>
            <person name="Cuomo C."/>
            <person name="Litvintseva A."/>
            <person name="Heitman J."/>
            <person name="Chen Y."/>
            <person name="Sun S."/>
            <person name="Springer D."/>
            <person name="Dromer F."/>
            <person name="Young S."/>
            <person name="Zeng Q."/>
            <person name="Chapman S."/>
            <person name="Gujja S."/>
            <person name="Saif S."/>
            <person name="Birren B."/>
        </authorList>
    </citation>
    <scope>NUCLEOTIDE SEQUENCE</scope>
    <source>
        <strain evidence="9">CBS 10118</strain>
    </source>
</reference>
<feature type="compositionally biased region" description="Polar residues" evidence="8">
    <location>
        <begin position="7"/>
        <end position="18"/>
    </location>
</feature>
<accession>A0A1B9G7Z8</accession>
<evidence type="ECO:0000313" key="11">
    <source>
        <dbReference type="Proteomes" id="UP000092730"/>
    </source>
</evidence>
<dbReference type="GO" id="GO:0003735">
    <property type="term" value="F:structural constituent of ribosome"/>
    <property type="evidence" value="ECO:0007669"/>
    <property type="project" value="TreeGrafter"/>
</dbReference>
<reference evidence="10" key="2">
    <citation type="submission" date="2013-07" db="EMBL/GenBank/DDBJ databases">
        <authorList>
            <consortium name="The Broad Institute Genome Sequencing Platform"/>
            <person name="Cuomo C."/>
            <person name="Litvintseva A."/>
            <person name="Chen Y."/>
            <person name="Heitman J."/>
            <person name="Sun S."/>
            <person name="Springer D."/>
            <person name="Dromer F."/>
            <person name="Young S.K."/>
            <person name="Zeng Q."/>
            <person name="Gargeya S."/>
            <person name="Fitzgerald M."/>
            <person name="Abouelleil A."/>
            <person name="Alvarado L."/>
            <person name="Berlin A.M."/>
            <person name="Chapman S.B."/>
            <person name="Dewar J."/>
            <person name="Goldberg J."/>
            <person name="Griggs A."/>
            <person name="Gujja S."/>
            <person name="Hansen M."/>
            <person name="Howarth C."/>
            <person name="Imamovic A."/>
            <person name="Larimer J."/>
            <person name="McCowan C."/>
            <person name="Murphy C."/>
            <person name="Pearson M."/>
            <person name="Priest M."/>
            <person name="Roberts A."/>
            <person name="Saif S."/>
            <person name="Shea T."/>
            <person name="Sykes S."/>
            <person name="Wortman J."/>
            <person name="Nusbaum C."/>
            <person name="Birren B."/>
        </authorList>
    </citation>
    <scope>NUCLEOTIDE SEQUENCE</scope>
    <source>
        <strain evidence="10">CBS 10118</strain>
    </source>
</reference>
<dbReference type="Pfam" id="PF10236">
    <property type="entry name" value="DAP3"/>
    <property type="match status" value="1"/>
</dbReference>
<keyword evidence="3" id="KW-0809">Transit peptide</keyword>
<dbReference type="KEGG" id="kbi:30206355"/>
<reference evidence="10" key="4">
    <citation type="submission" date="2024-02" db="EMBL/GenBank/DDBJ databases">
        <title>Comparative genomics of Cryptococcus and Kwoniella reveals pathogenesis evolution and contrasting modes of karyotype evolution via chromosome fusion or intercentromeric recombination.</title>
        <authorList>
            <person name="Coelho M.A."/>
            <person name="David-Palma M."/>
            <person name="Shea T."/>
            <person name="Bowers K."/>
            <person name="McGinley-Smith S."/>
            <person name="Mohammad A.W."/>
            <person name="Gnirke A."/>
            <person name="Yurkov A.M."/>
            <person name="Nowrousian M."/>
            <person name="Sun S."/>
            <person name="Cuomo C.A."/>
            <person name="Heitman J."/>
        </authorList>
    </citation>
    <scope>NUCLEOTIDE SEQUENCE</scope>
    <source>
        <strain evidence="10">CBS 10118</strain>
    </source>
</reference>
<dbReference type="Proteomes" id="UP000092730">
    <property type="component" value="Chromosome 2"/>
</dbReference>
<dbReference type="STRING" id="1296100.A0A1B9G7Z8"/>
<evidence type="ECO:0000256" key="4">
    <source>
        <dbReference type="ARBA" id="ARBA00022980"/>
    </source>
</evidence>
<comment type="subcellular location">
    <subcellularLocation>
        <location evidence="1">Mitochondrion</location>
    </subcellularLocation>
</comment>
<evidence type="ECO:0000313" key="9">
    <source>
        <dbReference type="EMBL" id="OCF27121.1"/>
    </source>
</evidence>
<dbReference type="InterPro" id="IPR027417">
    <property type="entry name" value="P-loop_NTPase"/>
</dbReference>
<keyword evidence="4" id="KW-0689">Ribosomal protein</keyword>
<evidence type="ECO:0000256" key="8">
    <source>
        <dbReference type="SAM" id="MobiDB-lite"/>
    </source>
</evidence>
<dbReference type="RefSeq" id="XP_019048191.1">
    <property type="nucleotide sequence ID" value="XM_019188629.1"/>
</dbReference>
<evidence type="ECO:0000313" key="10">
    <source>
        <dbReference type="EMBL" id="WVW81266.1"/>
    </source>
</evidence>
<keyword evidence="6" id="KW-0687">Ribonucleoprotein</keyword>